<reference evidence="2" key="3">
    <citation type="submission" date="2014-01" db="EMBL/GenBank/DDBJ databases">
        <title>Evolution of pathogenesis and genome organization in the Tremellales.</title>
        <authorList>
            <person name="Cuomo C."/>
            <person name="Litvintseva A."/>
            <person name="Heitman J."/>
            <person name="Chen Y."/>
            <person name="Sun S."/>
            <person name="Springer D."/>
            <person name="Dromer F."/>
            <person name="Young S."/>
            <person name="Zeng Q."/>
            <person name="Chapman S."/>
            <person name="Gujja S."/>
            <person name="Saif S."/>
            <person name="Birren B."/>
        </authorList>
    </citation>
    <scope>NUCLEOTIDE SEQUENCE</scope>
    <source>
        <strain evidence="2">CBS 10118</strain>
    </source>
</reference>
<evidence type="ECO:0000313" key="4">
    <source>
        <dbReference type="Proteomes" id="UP000092730"/>
    </source>
</evidence>
<reference evidence="3" key="4">
    <citation type="submission" date="2024-02" db="EMBL/GenBank/DDBJ databases">
        <title>Comparative genomics of Cryptococcus and Kwoniella reveals pathogenesis evolution and contrasting modes of karyotype evolution via chromosome fusion or intercentromeric recombination.</title>
        <authorList>
            <person name="Coelho M.A."/>
            <person name="David-Palma M."/>
            <person name="Shea T."/>
            <person name="Bowers K."/>
            <person name="McGinley-Smith S."/>
            <person name="Mohammad A.W."/>
            <person name="Gnirke A."/>
            <person name="Yurkov A.M."/>
            <person name="Nowrousian M."/>
            <person name="Sun S."/>
            <person name="Cuomo C.A."/>
            <person name="Heitman J."/>
        </authorList>
    </citation>
    <scope>NUCLEOTIDE SEQUENCE</scope>
    <source>
        <strain evidence="3">CBS 10118</strain>
    </source>
</reference>
<feature type="compositionally biased region" description="Polar residues" evidence="1">
    <location>
        <begin position="1"/>
        <end position="25"/>
    </location>
</feature>
<dbReference type="Proteomes" id="UP000092730">
    <property type="component" value="Chromosome 2"/>
</dbReference>
<dbReference type="GeneID" id="30207704"/>
<evidence type="ECO:0000256" key="1">
    <source>
        <dbReference type="SAM" id="MobiDB-lite"/>
    </source>
</evidence>
<organism evidence="2">
    <name type="scientific">Kwoniella bestiolae CBS 10118</name>
    <dbReference type="NCBI Taxonomy" id="1296100"/>
    <lineage>
        <taxon>Eukaryota</taxon>
        <taxon>Fungi</taxon>
        <taxon>Dikarya</taxon>
        <taxon>Basidiomycota</taxon>
        <taxon>Agaricomycotina</taxon>
        <taxon>Tremellomycetes</taxon>
        <taxon>Tremellales</taxon>
        <taxon>Cryptococcaceae</taxon>
        <taxon>Kwoniella</taxon>
    </lineage>
</organism>
<keyword evidence="4" id="KW-1185">Reference proteome</keyword>
<sequence>MAQSSDINTSLCPAQSTVSPPTTHANPADDTLLSGPSEEPIKWRHDRLPEGSREYDPKSLNRFRAISRPDALSQLVEAYERVANNRFGGSRHIGSHQHRIFVEELHWDHLIQNIKECTSKLEGRGNMTKSSN</sequence>
<reference evidence="3" key="2">
    <citation type="submission" date="2013-07" db="EMBL/GenBank/DDBJ databases">
        <authorList>
            <consortium name="The Broad Institute Genome Sequencing Platform"/>
            <person name="Cuomo C."/>
            <person name="Litvintseva A."/>
            <person name="Chen Y."/>
            <person name="Heitman J."/>
            <person name="Sun S."/>
            <person name="Springer D."/>
            <person name="Dromer F."/>
            <person name="Young S.K."/>
            <person name="Zeng Q."/>
            <person name="Gargeya S."/>
            <person name="Fitzgerald M."/>
            <person name="Abouelleil A."/>
            <person name="Alvarado L."/>
            <person name="Berlin A.M."/>
            <person name="Chapman S.B."/>
            <person name="Dewar J."/>
            <person name="Goldberg J."/>
            <person name="Griggs A."/>
            <person name="Gujja S."/>
            <person name="Hansen M."/>
            <person name="Howarth C."/>
            <person name="Imamovic A."/>
            <person name="Larimer J."/>
            <person name="McCowan C."/>
            <person name="Murphy C."/>
            <person name="Pearson M."/>
            <person name="Priest M."/>
            <person name="Roberts A."/>
            <person name="Saif S."/>
            <person name="Shea T."/>
            <person name="Sykes S."/>
            <person name="Wortman J."/>
            <person name="Nusbaum C."/>
            <person name="Birren B."/>
        </authorList>
    </citation>
    <scope>NUCLEOTIDE SEQUENCE</scope>
    <source>
        <strain evidence="3">CBS 10118</strain>
    </source>
</reference>
<protein>
    <submittedName>
        <fullName evidence="2">Uncharacterized protein</fullName>
    </submittedName>
</protein>
<accession>A0A1B9GBQ3</accession>
<gene>
    <name evidence="2" type="ORF">I302_03305</name>
    <name evidence="3" type="ORF">I302_104599</name>
</gene>
<name>A0A1B9GBQ3_9TREE</name>
<dbReference type="KEGG" id="kbi:30207704"/>
<dbReference type="VEuPathDB" id="FungiDB:I302_03305"/>
<feature type="compositionally biased region" description="Basic and acidic residues" evidence="1">
    <location>
        <begin position="39"/>
        <end position="55"/>
    </location>
</feature>
<evidence type="ECO:0000313" key="3">
    <source>
        <dbReference type="EMBL" id="WVW82588.1"/>
    </source>
</evidence>
<proteinExistence type="predicted"/>
<dbReference type="EMBL" id="KI894019">
    <property type="protein sequence ID" value="OCF28446.1"/>
    <property type="molecule type" value="Genomic_DNA"/>
</dbReference>
<dbReference type="EMBL" id="CP144542">
    <property type="protein sequence ID" value="WVW82588.1"/>
    <property type="molecule type" value="Genomic_DNA"/>
</dbReference>
<dbReference type="AlphaFoldDB" id="A0A1B9GBQ3"/>
<feature type="region of interest" description="Disordered" evidence="1">
    <location>
        <begin position="1"/>
        <end position="55"/>
    </location>
</feature>
<evidence type="ECO:0000313" key="2">
    <source>
        <dbReference type="EMBL" id="OCF28446.1"/>
    </source>
</evidence>
<reference evidence="2" key="1">
    <citation type="submission" date="2013-07" db="EMBL/GenBank/DDBJ databases">
        <title>The Genome Sequence of Cryptococcus bestiolae CBS10118.</title>
        <authorList>
            <consortium name="The Broad Institute Genome Sequencing Platform"/>
            <person name="Cuomo C."/>
            <person name="Litvintseva A."/>
            <person name="Chen Y."/>
            <person name="Heitman J."/>
            <person name="Sun S."/>
            <person name="Springer D."/>
            <person name="Dromer F."/>
            <person name="Young S.K."/>
            <person name="Zeng Q."/>
            <person name="Gargeya S."/>
            <person name="Fitzgerald M."/>
            <person name="Abouelleil A."/>
            <person name="Alvarado L."/>
            <person name="Berlin A.M."/>
            <person name="Chapman S.B."/>
            <person name="Dewar J."/>
            <person name="Goldberg J."/>
            <person name="Griggs A."/>
            <person name="Gujja S."/>
            <person name="Hansen M."/>
            <person name="Howarth C."/>
            <person name="Imamovic A."/>
            <person name="Larimer J."/>
            <person name="McCowan C."/>
            <person name="Murphy C."/>
            <person name="Pearson M."/>
            <person name="Priest M."/>
            <person name="Roberts A."/>
            <person name="Saif S."/>
            <person name="Shea T."/>
            <person name="Sykes S."/>
            <person name="Wortman J."/>
            <person name="Nusbaum C."/>
            <person name="Birren B."/>
        </authorList>
    </citation>
    <scope>NUCLEOTIDE SEQUENCE [LARGE SCALE GENOMIC DNA]</scope>
    <source>
        <strain evidence="2">CBS 10118</strain>
    </source>
</reference>
<dbReference type="RefSeq" id="XP_019049516.1">
    <property type="nucleotide sequence ID" value="XM_019189954.1"/>
</dbReference>